<dbReference type="Proteomes" id="UP000298652">
    <property type="component" value="Chromosome 6"/>
</dbReference>
<sequence length="167" mass="19421">MECKDKDDAHHFFNFYAFLAVFQVPITHVSRTTHKKQNNEIFRVEMKCKCHGKPPKKKTIGEEEEEIQVKTNCQVVMVVKENKGIWKIGKLDLDHNHELWPQSRNQLFSGHKYMTDMEKAMIRTLNDNNIPTGKMISILSYLRGGLTALQQQQQQQQHSLSILSKLG</sequence>
<protein>
    <recommendedName>
        <fullName evidence="1">FAR1 domain-containing protein</fullName>
    </recommendedName>
</protein>
<gene>
    <name evidence="2" type="ORF">SEVIR_6G128100v2</name>
</gene>
<dbReference type="EMBL" id="CM016557">
    <property type="protein sequence ID" value="TKW09851.1"/>
    <property type="molecule type" value="Genomic_DNA"/>
</dbReference>
<evidence type="ECO:0000313" key="2">
    <source>
        <dbReference type="EMBL" id="TKW09851.1"/>
    </source>
</evidence>
<evidence type="ECO:0000259" key="1">
    <source>
        <dbReference type="Pfam" id="PF03101"/>
    </source>
</evidence>
<dbReference type="PANTHER" id="PTHR47718">
    <property type="entry name" value="OS01G0519700 PROTEIN"/>
    <property type="match status" value="1"/>
</dbReference>
<dbReference type="InterPro" id="IPR004330">
    <property type="entry name" value="FAR1_DNA_bnd_dom"/>
</dbReference>
<accession>A0A4U6U2U2</accession>
<proteinExistence type="predicted"/>
<dbReference type="OMA" id="ITHVSRT"/>
<keyword evidence="3" id="KW-1185">Reference proteome</keyword>
<dbReference type="PANTHER" id="PTHR47718:SF5">
    <property type="entry name" value="PROTEIN FAR1-RELATED SEQUENCE 8-LIKE"/>
    <property type="match status" value="1"/>
</dbReference>
<dbReference type="Pfam" id="PF03101">
    <property type="entry name" value="FAR1"/>
    <property type="match status" value="1"/>
</dbReference>
<dbReference type="AlphaFoldDB" id="A0A4U6U2U2"/>
<dbReference type="Gramene" id="TKW09851">
    <property type="protein sequence ID" value="TKW09851"/>
    <property type="gene ID" value="SEVIR_6G128100v2"/>
</dbReference>
<reference evidence="2" key="1">
    <citation type="submission" date="2019-03" db="EMBL/GenBank/DDBJ databases">
        <title>WGS assembly of Setaria viridis.</title>
        <authorList>
            <person name="Huang P."/>
            <person name="Jenkins J."/>
            <person name="Grimwood J."/>
            <person name="Barry K."/>
            <person name="Healey A."/>
            <person name="Mamidi S."/>
            <person name="Sreedasyam A."/>
            <person name="Shu S."/>
            <person name="Feldman M."/>
            <person name="Wu J."/>
            <person name="Yu Y."/>
            <person name="Chen C."/>
            <person name="Johnson J."/>
            <person name="Rokhsar D."/>
            <person name="Baxter I."/>
            <person name="Schmutz J."/>
            <person name="Brutnell T."/>
            <person name="Kellogg E."/>
        </authorList>
    </citation>
    <scope>NUCLEOTIDE SEQUENCE [LARGE SCALE GENOMIC DNA]</scope>
</reference>
<feature type="domain" description="FAR1" evidence="1">
    <location>
        <begin position="12"/>
        <end position="100"/>
    </location>
</feature>
<organism evidence="2 3">
    <name type="scientific">Setaria viridis</name>
    <name type="common">Green bristlegrass</name>
    <name type="synonym">Setaria italica subsp. viridis</name>
    <dbReference type="NCBI Taxonomy" id="4556"/>
    <lineage>
        <taxon>Eukaryota</taxon>
        <taxon>Viridiplantae</taxon>
        <taxon>Streptophyta</taxon>
        <taxon>Embryophyta</taxon>
        <taxon>Tracheophyta</taxon>
        <taxon>Spermatophyta</taxon>
        <taxon>Magnoliopsida</taxon>
        <taxon>Liliopsida</taxon>
        <taxon>Poales</taxon>
        <taxon>Poaceae</taxon>
        <taxon>PACMAD clade</taxon>
        <taxon>Panicoideae</taxon>
        <taxon>Panicodae</taxon>
        <taxon>Paniceae</taxon>
        <taxon>Cenchrinae</taxon>
        <taxon>Setaria</taxon>
    </lineage>
</organism>
<evidence type="ECO:0000313" key="3">
    <source>
        <dbReference type="Proteomes" id="UP000298652"/>
    </source>
</evidence>
<name>A0A4U6U2U2_SETVI</name>